<evidence type="ECO:0000256" key="1">
    <source>
        <dbReference type="ARBA" id="ARBA00004651"/>
    </source>
</evidence>
<feature type="transmembrane region" description="Helical" evidence="8">
    <location>
        <begin position="47"/>
        <end position="70"/>
    </location>
</feature>
<evidence type="ECO:0000256" key="2">
    <source>
        <dbReference type="ARBA" id="ARBA00009142"/>
    </source>
</evidence>
<dbReference type="Proteomes" id="UP001194539">
    <property type="component" value="Unassembled WGS sequence"/>
</dbReference>
<keyword evidence="10" id="KW-1185">Reference proteome</keyword>
<feature type="transmembrane region" description="Helical" evidence="8">
    <location>
        <begin position="90"/>
        <end position="109"/>
    </location>
</feature>
<evidence type="ECO:0000256" key="4">
    <source>
        <dbReference type="ARBA" id="ARBA00022475"/>
    </source>
</evidence>
<keyword evidence="3" id="KW-0813">Transport</keyword>
<dbReference type="PANTHER" id="PTHR30269:SF37">
    <property type="entry name" value="MEMBRANE TRANSPORTER PROTEIN"/>
    <property type="match status" value="1"/>
</dbReference>
<dbReference type="InterPro" id="IPR052017">
    <property type="entry name" value="TSUP"/>
</dbReference>
<comment type="similarity">
    <text evidence="2 8">Belongs to the 4-toluene sulfonate uptake permease (TSUP) (TC 2.A.102) family.</text>
</comment>
<evidence type="ECO:0000256" key="5">
    <source>
        <dbReference type="ARBA" id="ARBA00022692"/>
    </source>
</evidence>
<organism evidence="9 10">
    <name type="scientific">Bradyrhizobium diversitatis</name>
    <dbReference type="NCBI Taxonomy" id="2755406"/>
    <lineage>
        <taxon>Bacteria</taxon>
        <taxon>Pseudomonadati</taxon>
        <taxon>Pseudomonadota</taxon>
        <taxon>Alphaproteobacteria</taxon>
        <taxon>Hyphomicrobiales</taxon>
        <taxon>Nitrobacteraceae</taxon>
        <taxon>Bradyrhizobium</taxon>
    </lineage>
</organism>
<comment type="caution">
    <text evidence="9">The sequence shown here is derived from an EMBL/GenBank/DDBJ whole genome shotgun (WGS) entry which is preliminary data.</text>
</comment>
<evidence type="ECO:0000256" key="7">
    <source>
        <dbReference type="ARBA" id="ARBA00023136"/>
    </source>
</evidence>
<evidence type="ECO:0000313" key="9">
    <source>
        <dbReference type="EMBL" id="MBH5386207.1"/>
    </source>
</evidence>
<feature type="transmembrane region" description="Helical" evidence="8">
    <location>
        <begin position="143"/>
        <end position="169"/>
    </location>
</feature>
<keyword evidence="5 8" id="KW-0812">Transmembrane</keyword>
<feature type="transmembrane region" description="Helical" evidence="8">
    <location>
        <begin position="12"/>
        <end position="35"/>
    </location>
</feature>
<evidence type="ECO:0000256" key="8">
    <source>
        <dbReference type="RuleBase" id="RU363041"/>
    </source>
</evidence>
<evidence type="ECO:0000256" key="3">
    <source>
        <dbReference type="ARBA" id="ARBA00022448"/>
    </source>
</evidence>
<feature type="transmembrane region" description="Helical" evidence="8">
    <location>
        <begin position="116"/>
        <end position="137"/>
    </location>
</feature>
<comment type="subcellular location">
    <subcellularLocation>
        <location evidence="1 8">Cell membrane</location>
        <topology evidence="1 8">Multi-pass membrane protein</topology>
    </subcellularLocation>
</comment>
<protein>
    <recommendedName>
        <fullName evidence="8">Probable membrane transporter protein</fullName>
    </recommendedName>
</protein>
<keyword evidence="7 8" id="KW-0472">Membrane</keyword>
<name>A0ABS0NZC8_9BRAD</name>
<evidence type="ECO:0000313" key="10">
    <source>
        <dbReference type="Proteomes" id="UP001194539"/>
    </source>
</evidence>
<accession>A0ABS0NZC8</accession>
<reference evidence="9 10" key="1">
    <citation type="submission" date="2020-07" db="EMBL/GenBank/DDBJ databases">
        <title>Bradyrhizobium diversity isolated from nodules of indigenous legumes of Western Australia.</title>
        <authorList>
            <person name="Klepa M.S."/>
        </authorList>
    </citation>
    <scope>NUCLEOTIDE SEQUENCE [LARGE SCALE GENOMIC DNA]</scope>
    <source>
        <strain evidence="9 10">CNPSo 4019</strain>
    </source>
</reference>
<sequence>MPEAVVAIRDIAAMALPTPAVMLAAAMSILAAALVRGFTGFGFALTAVPLLGLFMPPMQSVPVAVCLQLIIGLGDLPRASRVCHWPSLRWLVIGGVIGSPLGALILRVASAPAARIMIAMITAGAVVALNAGFRLAVAPSRSVTALVGMSAGLFNGLAAMPGPPVIIYYSAGPFGRVAARASMMVFFLVSSIAALISIAMLGLLNQSTVVLTALGVPVMLFGTWLGDLGFHRGSDRLHRRVSIASLAVVALGSAIKGVSDLF</sequence>
<dbReference type="PANTHER" id="PTHR30269">
    <property type="entry name" value="TRANSMEMBRANE PROTEIN YFCA"/>
    <property type="match status" value="1"/>
</dbReference>
<gene>
    <name evidence="9" type="ORF">H1B27_07885</name>
</gene>
<feature type="transmembrane region" description="Helical" evidence="8">
    <location>
        <begin position="181"/>
        <end position="203"/>
    </location>
</feature>
<evidence type="ECO:0000256" key="6">
    <source>
        <dbReference type="ARBA" id="ARBA00022989"/>
    </source>
</evidence>
<feature type="transmembrane region" description="Helical" evidence="8">
    <location>
        <begin position="209"/>
        <end position="229"/>
    </location>
</feature>
<keyword evidence="6 8" id="KW-1133">Transmembrane helix</keyword>
<dbReference type="Pfam" id="PF01925">
    <property type="entry name" value="TauE"/>
    <property type="match status" value="1"/>
</dbReference>
<dbReference type="EMBL" id="JACEGD010000006">
    <property type="protein sequence ID" value="MBH5386207.1"/>
    <property type="molecule type" value="Genomic_DNA"/>
</dbReference>
<proteinExistence type="inferred from homology"/>
<keyword evidence="4 8" id="KW-1003">Cell membrane</keyword>
<dbReference type="InterPro" id="IPR002781">
    <property type="entry name" value="TM_pro_TauE-like"/>
</dbReference>